<organism evidence="1 2">
    <name type="scientific">Streptomyces turgidiscabies (strain Car8)</name>
    <dbReference type="NCBI Taxonomy" id="698760"/>
    <lineage>
        <taxon>Bacteria</taxon>
        <taxon>Bacillati</taxon>
        <taxon>Actinomycetota</taxon>
        <taxon>Actinomycetes</taxon>
        <taxon>Kitasatosporales</taxon>
        <taxon>Streptomycetaceae</taxon>
        <taxon>Streptomyces</taxon>
    </lineage>
</organism>
<dbReference type="InterPro" id="IPR054284">
    <property type="entry name" value="DUF7019"/>
</dbReference>
<dbReference type="AlphaFoldDB" id="L7F5E6"/>
<reference evidence="1 2" key="1">
    <citation type="journal article" date="2011" name="Plasmid">
        <title>Streptomyces turgidiscabies Car8 contains a modular pathogenicity island that shares virulence genes with other actinobacterial plant pathogens.</title>
        <authorList>
            <person name="Huguet-Tapia J.C."/>
            <person name="Badger J.H."/>
            <person name="Loria R."/>
            <person name="Pettis G.S."/>
        </authorList>
    </citation>
    <scope>NUCLEOTIDE SEQUENCE [LARGE SCALE GENOMIC DNA]</scope>
    <source>
        <strain evidence="1 2">Car8</strain>
    </source>
</reference>
<evidence type="ECO:0000313" key="1">
    <source>
        <dbReference type="EMBL" id="ELP66354.1"/>
    </source>
</evidence>
<evidence type="ECO:0000313" key="2">
    <source>
        <dbReference type="Proteomes" id="UP000010931"/>
    </source>
</evidence>
<sequence length="244" mass="27105">MSLDWGYWMQELIYLSDAKLRQFVPAGRRWTRFGRRVTNFRLEAPAGAGGVEVGLAESGTEPRKADQLSDVIKHIEERALWYGDPDARAGRWVYFEAPCNIVVARDTVLFLEASSARGDELGPHGFRLLLHGAANHLLSDVPTADLDPRNIGFHGSALRLAVIQMQYLMHARPEDETDVARSSHYAIGKIMRASDRSPESAAWVRGYARVTLAASTKPSHDQPPAQATVVATPLYVEYAHDLPE</sequence>
<dbReference type="Pfam" id="PF22880">
    <property type="entry name" value="DUF7019"/>
    <property type="match status" value="1"/>
</dbReference>
<protein>
    <submittedName>
        <fullName evidence="1">Uncharacterized protein</fullName>
    </submittedName>
</protein>
<comment type="caution">
    <text evidence="1">The sequence shown here is derived from an EMBL/GenBank/DDBJ whole genome shotgun (WGS) entry which is preliminary data.</text>
</comment>
<dbReference type="NCBIfam" id="NF040893">
    <property type="entry name" value="SAVMC3_10250"/>
    <property type="match status" value="1"/>
</dbReference>
<dbReference type="Proteomes" id="UP000010931">
    <property type="component" value="Unassembled WGS sequence"/>
</dbReference>
<proteinExistence type="predicted"/>
<keyword evidence="2" id="KW-1185">Reference proteome</keyword>
<accession>L7F5E6</accession>
<name>L7F5E6_STRT8</name>
<dbReference type="EMBL" id="AEJB01000361">
    <property type="protein sequence ID" value="ELP66354.1"/>
    <property type="molecule type" value="Genomic_DNA"/>
</dbReference>
<dbReference type="RefSeq" id="WP_006379285.1">
    <property type="nucleotide sequence ID" value="NZ_AEJB01000361.1"/>
</dbReference>
<gene>
    <name evidence="1" type="ORF">STRTUCAR8_01712</name>
</gene>